<organism evidence="6 7">
    <name type="scientific">Ravibacter arvi</name>
    <dbReference type="NCBI Taxonomy" id="2051041"/>
    <lineage>
        <taxon>Bacteria</taxon>
        <taxon>Pseudomonadati</taxon>
        <taxon>Bacteroidota</taxon>
        <taxon>Cytophagia</taxon>
        <taxon>Cytophagales</taxon>
        <taxon>Spirosomataceae</taxon>
        <taxon>Ravibacter</taxon>
    </lineage>
</organism>
<dbReference type="InterPro" id="IPR010996">
    <property type="entry name" value="HHH_MUS81"/>
</dbReference>
<feature type="domain" description="Helix-hairpin-helix DNA-binding motif class 1" evidence="3">
    <location>
        <begin position="126"/>
        <end position="145"/>
    </location>
</feature>
<dbReference type="CDD" id="cd07436">
    <property type="entry name" value="PHP_PolX"/>
    <property type="match status" value="1"/>
</dbReference>
<dbReference type="SUPFAM" id="SSF81301">
    <property type="entry name" value="Nucleotidyltransferase"/>
    <property type="match status" value="1"/>
</dbReference>
<dbReference type="PANTHER" id="PTHR36928">
    <property type="entry name" value="PHOSPHATASE YCDX-RELATED"/>
    <property type="match status" value="1"/>
</dbReference>
<dbReference type="InterPro" id="IPR050243">
    <property type="entry name" value="PHP_phosphatase"/>
</dbReference>
<dbReference type="EMBL" id="BAABEY010000025">
    <property type="protein sequence ID" value="GAA4441264.1"/>
    <property type="molecule type" value="Genomic_DNA"/>
</dbReference>
<dbReference type="InterPro" id="IPR003141">
    <property type="entry name" value="Pol/His_phosphatase_N"/>
</dbReference>
<dbReference type="SMART" id="SM00278">
    <property type="entry name" value="HhH1"/>
    <property type="match status" value="3"/>
</dbReference>
<evidence type="ECO:0000259" key="3">
    <source>
        <dbReference type="SMART" id="SM00278"/>
    </source>
</evidence>
<dbReference type="RefSeq" id="WP_345029854.1">
    <property type="nucleotide sequence ID" value="NZ_BAABEY010000025.1"/>
</dbReference>
<feature type="domain" description="Helix-hairpin-helix DNA-binding motif class 1" evidence="3">
    <location>
        <begin position="91"/>
        <end position="110"/>
    </location>
</feature>
<dbReference type="InterPro" id="IPR043519">
    <property type="entry name" value="NT_sf"/>
</dbReference>
<dbReference type="Pfam" id="PF14520">
    <property type="entry name" value="HHH_5"/>
    <property type="match status" value="1"/>
</dbReference>
<feature type="domain" description="DNA-directed DNA polymerase X" evidence="5">
    <location>
        <begin position="1"/>
        <end position="304"/>
    </location>
</feature>
<dbReference type="InterPro" id="IPR047967">
    <property type="entry name" value="PolX_PHP"/>
</dbReference>
<dbReference type="SMART" id="SM00481">
    <property type="entry name" value="POLIIIAc"/>
    <property type="match status" value="1"/>
</dbReference>
<dbReference type="Gene3D" id="3.20.20.140">
    <property type="entry name" value="Metal-dependent hydrolases"/>
    <property type="match status" value="1"/>
</dbReference>
<dbReference type="InterPro" id="IPR016195">
    <property type="entry name" value="Pol/histidinol_Pase-like"/>
</dbReference>
<accession>A0ABP8M1L4</accession>
<evidence type="ECO:0000256" key="1">
    <source>
        <dbReference type="ARBA" id="ARBA00022634"/>
    </source>
</evidence>
<evidence type="ECO:0000259" key="5">
    <source>
        <dbReference type="SMART" id="SM00483"/>
    </source>
</evidence>
<dbReference type="PANTHER" id="PTHR36928:SF1">
    <property type="entry name" value="PHOSPHATASE YCDX-RELATED"/>
    <property type="match status" value="1"/>
</dbReference>
<gene>
    <name evidence="6" type="ORF">GCM10023091_26270</name>
</gene>
<feature type="domain" description="Polymerase/histidinol phosphatase N-terminal" evidence="4">
    <location>
        <begin position="328"/>
        <end position="412"/>
    </location>
</feature>
<dbReference type="InterPro" id="IPR002054">
    <property type="entry name" value="DNA-dir_DNA_pol_X"/>
</dbReference>
<dbReference type="SUPFAM" id="SSF47802">
    <property type="entry name" value="DNA polymerase beta, N-terminal domain-like"/>
    <property type="match status" value="1"/>
</dbReference>
<protein>
    <submittedName>
        <fullName evidence="6">Helix-hairpin-helix domain-containing protein</fullName>
    </submittedName>
</protein>
<dbReference type="InterPro" id="IPR022311">
    <property type="entry name" value="PolX-like"/>
</dbReference>
<keyword evidence="2" id="KW-0235">DNA replication</keyword>
<dbReference type="Gene3D" id="1.10.150.110">
    <property type="entry name" value="DNA polymerase beta, N-terminal domain-like"/>
    <property type="match status" value="1"/>
</dbReference>
<evidence type="ECO:0000259" key="4">
    <source>
        <dbReference type="SMART" id="SM00481"/>
    </source>
</evidence>
<dbReference type="SUPFAM" id="SSF89550">
    <property type="entry name" value="PHP domain-like"/>
    <property type="match status" value="1"/>
</dbReference>
<dbReference type="SMART" id="SM00483">
    <property type="entry name" value="POLXc"/>
    <property type="match status" value="1"/>
</dbReference>
<keyword evidence="7" id="KW-1185">Reference proteome</keyword>
<proteinExistence type="predicted"/>
<reference evidence="7" key="1">
    <citation type="journal article" date="2019" name="Int. J. Syst. Evol. Microbiol.">
        <title>The Global Catalogue of Microorganisms (GCM) 10K type strain sequencing project: providing services to taxonomists for standard genome sequencing and annotation.</title>
        <authorList>
            <consortium name="The Broad Institute Genomics Platform"/>
            <consortium name="The Broad Institute Genome Sequencing Center for Infectious Disease"/>
            <person name="Wu L."/>
            <person name="Ma J."/>
        </authorList>
    </citation>
    <scope>NUCLEOTIDE SEQUENCE [LARGE SCALE GENOMIC DNA]</scope>
    <source>
        <strain evidence="7">JCM 31920</strain>
    </source>
</reference>
<dbReference type="InterPro" id="IPR004013">
    <property type="entry name" value="PHP_dom"/>
</dbReference>
<dbReference type="InterPro" id="IPR027421">
    <property type="entry name" value="DNA_pol_lamdba_lyase_dom_sf"/>
</dbReference>
<dbReference type="Gene3D" id="1.10.150.20">
    <property type="entry name" value="5' to 3' exonuclease, C-terminal subdomain"/>
    <property type="match status" value="1"/>
</dbReference>
<dbReference type="Pfam" id="PF02811">
    <property type="entry name" value="PHP"/>
    <property type="match status" value="1"/>
</dbReference>
<name>A0ABP8M1L4_9BACT</name>
<keyword evidence="1" id="KW-0237">DNA synthesis</keyword>
<comment type="caution">
    <text evidence="6">The sequence shown here is derived from an EMBL/GenBank/DDBJ whole genome shotgun (WGS) entry which is preliminary data.</text>
</comment>
<dbReference type="InterPro" id="IPR003583">
    <property type="entry name" value="Hlx-hairpin-Hlx_DNA-bd_motif"/>
</dbReference>
<evidence type="ECO:0000313" key="7">
    <source>
        <dbReference type="Proteomes" id="UP001501508"/>
    </source>
</evidence>
<feature type="domain" description="Helix-hairpin-helix DNA-binding motif class 1" evidence="3">
    <location>
        <begin position="51"/>
        <end position="70"/>
    </location>
</feature>
<dbReference type="Pfam" id="PF14716">
    <property type="entry name" value="HHH_8"/>
    <property type="match status" value="1"/>
</dbReference>
<dbReference type="Proteomes" id="UP001501508">
    <property type="component" value="Unassembled WGS sequence"/>
</dbReference>
<evidence type="ECO:0000313" key="6">
    <source>
        <dbReference type="EMBL" id="GAA4441264.1"/>
    </source>
</evidence>
<dbReference type="PIRSF" id="PIRSF005047">
    <property type="entry name" value="UCP005047_YshC"/>
    <property type="match status" value="1"/>
</dbReference>
<sequence>MTNEDIVELLDLSAKLMELHGGDPNKIKSYGTAAYYLDKFNERPFSEMTEAELVKLQGVGKSIAARIIEIVNTGTFPELQVLLETTPEGVLEMFRIKGIGVKKIQVIWKEMGIETVYELEQACLNGSVAKLKGFGGSTQQKILESIAFLKNQQGKVRMDKGAYLAGKLKEKLEQHFSSVAISGDVRRGAEIVDRISLLIGADSPVSVQRVLDGVEDLVKNEKESSPFIWRGILRDSSLPVDIRVVAPARLASELFLDSAGPDHLSRRAVDGTSLFQLVSRNNFETEETIYESAGLPFIVPEMREGIHEWSWSESRNANELVTWEDLRGILHNHSTYSDGRNTLKQMADYCRELGFEYLGIADHSQSAAYANGLTPERVSAQLSEIDFLNTQYATDGGRPFKILKGIESDILGDGSLDYTDDVLAGFDYVVASVHSNLTMTKSKAMERLLTAIANPFTTILGHPTGRLLLSRAGYEVDHKVIIDACAAHNVVLEINASPWRLDLDWRWIQYCMEKGVLLSINPDAHETAGYHDMRYGVTVGRKGGLTKASTFNALSLTEIEAWLDNRKRQLMI</sequence>
<evidence type="ECO:0000256" key="2">
    <source>
        <dbReference type="ARBA" id="ARBA00022705"/>
    </source>
</evidence>